<feature type="region of interest" description="Disordered" evidence="1">
    <location>
        <begin position="92"/>
        <end position="111"/>
    </location>
</feature>
<dbReference type="EMBL" id="QUAK01000120">
    <property type="protein sequence ID" value="RFU84412.1"/>
    <property type="molecule type" value="Genomic_DNA"/>
</dbReference>
<sequence>MVINLAVTDTWTQARTRLSRLFGRRRQPSTADEELISALEQLVGSMQSGDPHAVGDYADQLRRRLRHSLRQGSEVAQRLVALLNEMDELEGGATASRSNHPGAAASSADSPISHRVPEALRRHGPPSQVPALRHRFINRSDELGSLDAQFEDAAVPSHVEVRVLAGPPGVGKSALARHWALGPHARERFPDGRLYVDFASLRDHAEAGADVTEAVGHCLRSLGVTEALLP</sequence>
<accession>A0A372M0I8</accession>
<evidence type="ECO:0000313" key="2">
    <source>
        <dbReference type="EMBL" id="RFU84412.1"/>
    </source>
</evidence>
<dbReference type="RefSeq" id="WP_128557903.1">
    <property type="nucleotide sequence ID" value="NZ_QUAK01000120.1"/>
</dbReference>
<dbReference type="Proteomes" id="UP000263094">
    <property type="component" value="Unassembled WGS sequence"/>
</dbReference>
<dbReference type="InterPro" id="IPR027417">
    <property type="entry name" value="P-loop_NTPase"/>
</dbReference>
<proteinExistence type="predicted"/>
<keyword evidence="3" id="KW-1185">Reference proteome</keyword>
<evidence type="ECO:0000256" key="1">
    <source>
        <dbReference type="SAM" id="MobiDB-lite"/>
    </source>
</evidence>
<comment type="caution">
    <text evidence="2">The sequence shown here is derived from an EMBL/GenBank/DDBJ whole genome shotgun (WGS) entry which is preliminary data.</text>
</comment>
<protein>
    <submittedName>
        <fullName evidence="2">Uncharacterized protein</fullName>
    </submittedName>
</protein>
<dbReference type="Gene3D" id="3.40.50.300">
    <property type="entry name" value="P-loop containing nucleotide triphosphate hydrolases"/>
    <property type="match status" value="1"/>
</dbReference>
<evidence type="ECO:0000313" key="3">
    <source>
        <dbReference type="Proteomes" id="UP000263094"/>
    </source>
</evidence>
<organism evidence="2 3">
    <name type="scientific">Streptomyces triticagri</name>
    <dbReference type="NCBI Taxonomy" id="2293568"/>
    <lineage>
        <taxon>Bacteria</taxon>
        <taxon>Bacillati</taxon>
        <taxon>Actinomycetota</taxon>
        <taxon>Actinomycetes</taxon>
        <taxon>Kitasatosporales</taxon>
        <taxon>Streptomycetaceae</taxon>
        <taxon>Streptomyces</taxon>
    </lineage>
</organism>
<dbReference type="AlphaFoldDB" id="A0A372M0I8"/>
<name>A0A372M0I8_9ACTN</name>
<gene>
    <name evidence="2" type="ORF">DY218_22395</name>
</gene>
<reference evidence="2 3" key="1">
    <citation type="submission" date="2018-08" db="EMBL/GenBank/DDBJ databases">
        <title>Isolation, diversity and antifungal activity of Actinobacteria from wheat.</title>
        <authorList>
            <person name="Han C."/>
        </authorList>
    </citation>
    <scope>NUCLEOTIDE SEQUENCE [LARGE SCALE GENOMIC DNA]</scope>
    <source>
        <strain evidence="2 3">NEAU-YY421</strain>
    </source>
</reference>
<dbReference type="OrthoDB" id="5521887at2"/>